<proteinExistence type="predicted"/>
<keyword evidence="2" id="KW-1185">Reference proteome</keyword>
<evidence type="ECO:0000313" key="2">
    <source>
        <dbReference type="Proteomes" id="UP000805649"/>
    </source>
</evidence>
<name>A0ACC3YWE8_COLTU</name>
<organism evidence="1 2">
    <name type="scientific">Colletotrichum truncatum</name>
    <name type="common">Anthracnose fungus</name>
    <name type="synonym">Colletotrichum capsici</name>
    <dbReference type="NCBI Taxonomy" id="5467"/>
    <lineage>
        <taxon>Eukaryota</taxon>
        <taxon>Fungi</taxon>
        <taxon>Dikarya</taxon>
        <taxon>Ascomycota</taxon>
        <taxon>Pezizomycotina</taxon>
        <taxon>Sordariomycetes</taxon>
        <taxon>Hypocreomycetidae</taxon>
        <taxon>Glomerellales</taxon>
        <taxon>Glomerellaceae</taxon>
        <taxon>Colletotrichum</taxon>
        <taxon>Colletotrichum truncatum species complex</taxon>
    </lineage>
</organism>
<dbReference type="EMBL" id="VUJX02000006">
    <property type="protein sequence ID" value="KAL0935462.1"/>
    <property type="molecule type" value="Genomic_DNA"/>
</dbReference>
<accession>A0ACC3YWE8</accession>
<evidence type="ECO:0000313" key="1">
    <source>
        <dbReference type="EMBL" id="KAL0935462.1"/>
    </source>
</evidence>
<gene>
    <name evidence="1" type="ORF">CTRU02_210053</name>
</gene>
<comment type="caution">
    <text evidence="1">The sequence shown here is derived from an EMBL/GenBank/DDBJ whole genome shotgun (WGS) entry which is preliminary data.</text>
</comment>
<dbReference type="Proteomes" id="UP000805649">
    <property type="component" value="Unassembled WGS sequence"/>
</dbReference>
<reference evidence="1 2" key="1">
    <citation type="journal article" date="2020" name="Phytopathology">
        <title>Genome Sequence Resources of Colletotrichum truncatum, C. plurivorum, C. musicola, and C. sojae: Four Species Pathogenic to Soybean (Glycine max).</title>
        <authorList>
            <person name="Rogerio F."/>
            <person name="Boufleur T.R."/>
            <person name="Ciampi-Guillardi M."/>
            <person name="Sukno S.A."/>
            <person name="Thon M.R."/>
            <person name="Massola Junior N.S."/>
            <person name="Baroncelli R."/>
        </authorList>
    </citation>
    <scope>NUCLEOTIDE SEQUENCE [LARGE SCALE GENOMIC DNA]</scope>
    <source>
        <strain evidence="1 2">CMES1059</strain>
    </source>
</reference>
<sequence length="252" mass="25393">MKFSTSIALFAAGVLAAPSASDLCTREEVSTVNTIMTTVLEGIQSLDATCASYTGGPGQELVDASNKMLTIIRTATNNAASMLPLTMDEAIAFQPLSDKLNAAGDKLLTDIQSKTPLFAQSCICEVTLNWVAQIGGNVNTLMTTISTKFPAGGKGGDEIQHFNKIFADMQTSLSECSGKACSAGSGGSGGNKGSSPTQAAAPTASSTAHSGKGNGTKEAAPTGSTKPVVTAGSAVFTFSGAAMAAAIAAFFL</sequence>
<protein>
    <submittedName>
        <fullName evidence="1">Cell wall protein</fullName>
    </submittedName>
</protein>